<protein>
    <submittedName>
        <fullName evidence="7">Gfa-like protein</fullName>
    </submittedName>
</protein>
<feature type="non-terminal residue" evidence="7">
    <location>
        <position position="1"/>
    </location>
</feature>
<sequence length="148" mass="16328">LVGRPSICHCRMCQKAFGGLFGPLVTSHDGHWTRGKAKWFESSNVARRAFCPDCGTPLAYETRYGLELAIGAFDDPAKVAPLIQVNLTDKQPFFDGLTSLPVKNDASDEWLDFLAGVHSRQHPDHDTENWPLADNDLEGTNDEGNGDE</sequence>
<evidence type="ECO:0000259" key="6">
    <source>
        <dbReference type="PROSITE" id="PS51891"/>
    </source>
</evidence>
<organism evidence="7">
    <name type="scientific">hydrothermal vent metagenome</name>
    <dbReference type="NCBI Taxonomy" id="652676"/>
    <lineage>
        <taxon>unclassified sequences</taxon>
        <taxon>metagenomes</taxon>
        <taxon>ecological metagenomes</taxon>
    </lineage>
</organism>
<evidence type="ECO:0000256" key="2">
    <source>
        <dbReference type="ARBA" id="ARBA00022723"/>
    </source>
</evidence>
<evidence type="ECO:0000256" key="1">
    <source>
        <dbReference type="ARBA" id="ARBA00005495"/>
    </source>
</evidence>
<keyword evidence="2" id="KW-0479">Metal-binding</keyword>
<accession>A0A3B0TRW7</accession>
<feature type="domain" description="CENP-V/GFA" evidence="6">
    <location>
        <begin position="1"/>
        <end position="91"/>
    </location>
</feature>
<evidence type="ECO:0000313" key="7">
    <source>
        <dbReference type="EMBL" id="VAW18933.1"/>
    </source>
</evidence>
<dbReference type="GO" id="GO:0016846">
    <property type="term" value="F:carbon-sulfur lyase activity"/>
    <property type="evidence" value="ECO:0007669"/>
    <property type="project" value="InterPro"/>
</dbReference>
<evidence type="ECO:0000256" key="3">
    <source>
        <dbReference type="ARBA" id="ARBA00022833"/>
    </source>
</evidence>
<dbReference type="PANTHER" id="PTHR33337">
    <property type="entry name" value="GFA DOMAIN-CONTAINING PROTEIN"/>
    <property type="match status" value="1"/>
</dbReference>
<dbReference type="SUPFAM" id="SSF51316">
    <property type="entry name" value="Mss4-like"/>
    <property type="match status" value="1"/>
</dbReference>
<proteinExistence type="inferred from homology"/>
<dbReference type="Gene3D" id="3.90.1590.10">
    <property type="entry name" value="glutathione-dependent formaldehyde- activating enzyme (gfa)"/>
    <property type="match status" value="1"/>
</dbReference>
<dbReference type="EMBL" id="UOEO01000095">
    <property type="protein sequence ID" value="VAW18933.1"/>
    <property type="molecule type" value="Genomic_DNA"/>
</dbReference>
<gene>
    <name evidence="7" type="ORF">MNBD_ALPHA12-1629</name>
</gene>
<dbReference type="InterPro" id="IPR006913">
    <property type="entry name" value="CENP-V/GFA"/>
</dbReference>
<dbReference type="GO" id="GO:0046872">
    <property type="term" value="F:metal ion binding"/>
    <property type="evidence" value="ECO:0007669"/>
    <property type="project" value="UniProtKB-KW"/>
</dbReference>
<keyword evidence="4" id="KW-0456">Lyase</keyword>
<keyword evidence="3" id="KW-0862">Zinc</keyword>
<dbReference type="PROSITE" id="PS51891">
    <property type="entry name" value="CENP_V_GFA"/>
    <property type="match status" value="1"/>
</dbReference>
<dbReference type="PANTHER" id="PTHR33337:SF40">
    <property type="entry name" value="CENP-V_GFA DOMAIN-CONTAINING PROTEIN-RELATED"/>
    <property type="match status" value="1"/>
</dbReference>
<comment type="similarity">
    <text evidence="1">Belongs to the Gfa family.</text>
</comment>
<feature type="compositionally biased region" description="Acidic residues" evidence="5">
    <location>
        <begin position="135"/>
        <end position="148"/>
    </location>
</feature>
<feature type="region of interest" description="Disordered" evidence="5">
    <location>
        <begin position="120"/>
        <end position="148"/>
    </location>
</feature>
<reference evidence="7" key="1">
    <citation type="submission" date="2018-06" db="EMBL/GenBank/DDBJ databases">
        <authorList>
            <person name="Zhirakovskaya E."/>
        </authorList>
    </citation>
    <scope>NUCLEOTIDE SEQUENCE</scope>
</reference>
<dbReference type="InterPro" id="IPR011057">
    <property type="entry name" value="Mss4-like_sf"/>
</dbReference>
<name>A0A3B0TRW7_9ZZZZ</name>
<evidence type="ECO:0000256" key="5">
    <source>
        <dbReference type="SAM" id="MobiDB-lite"/>
    </source>
</evidence>
<dbReference type="AlphaFoldDB" id="A0A3B0TRW7"/>
<evidence type="ECO:0000256" key="4">
    <source>
        <dbReference type="ARBA" id="ARBA00023239"/>
    </source>
</evidence>
<dbReference type="Pfam" id="PF04828">
    <property type="entry name" value="GFA"/>
    <property type="match status" value="1"/>
</dbReference>